<evidence type="ECO:0008006" key="5">
    <source>
        <dbReference type="Google" id="ProtNLM"/>
    </source>
</evidence>
<keyword evidence="2" id="KW-0732">Signal</keyword>
<evidence type="ECO:0000256" key="1">
    <source>
        <dbReference type="SAM" id="MobiDB-lite"/>
    </source>
</evidence>
<dbReference type="Gene3D" id="1.10.101.10">
    <property type="entry name" value="PGBD-like superfamily/PGBD"/>
    <property type="match status" value="1"/>
</dbReference>
<dbReference type="Proteomes" id="UP001222275">
    <property type="component" value="Chromosome"/>
</dbReference>
<name>A0ABY8CEJ1_9GAMM</name>
<protein>
    <recommendedName>
        <fullName evidence="5">Peptidoglycan binding-like domain-containing protein</fullName>
    </recommendedName>
</protein>
<evidence type="ECO:0000313" key="4">
    <source>
        <dbReference type="Proteomes" id="UP001222275"/>
    </source>
</evidence>
<dbReference type="RefSeq" id="WP_275595917.1">
    <property type="nucleotide sequence ID" value="NZ_CP102381.1"/>
</dbReference>
<feature type="chain" id="PRO_5046841239" description="Peptidoglycan binding-like domain-containing protein" evidence="2">
    <location>
        <begin position="26"/>
        <end position="234"/>
    </location>
</feature>
<feature type="signal peptide" evidence="2">
    <location>
        <begin position="1"/>
        <end position="25"/>
    </location>
</feature>
<dbReference type="InterPro" id="IPR036366">
    <property type="entry name" value="PGBDSf"/>
</dbReference>
<dbReference type="PROSITE" id="PS51257">
    <property type="entry name" value="PROKAR_LIPOPROTEIN"/>
    <property type="match status" value="1"/>
</dbReference>
<accession>A0ABY8CEJ1</accession>
<organism evidence="3 4">
    <name type="scientific">Thiomicrorhabdus lithotrophica</name>
    <dbReference type="NCBI Taxonomy" id="2949997"/>
    <lineage>
        <taxon>Bacteria</taxon>
        <taxon>Pseudomonadati</taxon>
        <taxon>Pseudomonadota</taxon>
        <taxon>Gammaproteobacteria</taxon>
        <taxon>Thiotrichales</taxon>
        <taxon>Piscirickettsiaceae</taxon>
        <taxon>Thiomicrorhabdus</taxon>
    </lineage>
</organism>
<reference evidence="3 4" key="1">
    <citation type="submission" date="2022-06" db="EMBL/GenBank/DDBJ databases">
        <title>Thiomicrohabdus sp. nov, an obligately chemolithoautotrophic, sulfur-oxidizing bacterium isolated from beach of Guanyin Mountain. Amoy.</title>
        <authorList>
            <person name="Zhu H."/>
        </authorList>
    </citation>
    <scope>NUCLEOTIDE SEQUENCE [LARGE SCALE GENOMIC DNA]</scope>
    <source>
        <strain evidence="3 4">XGS-01</strain>
    </source>
</reference>
<evidence type="ECO:0000313" key="3">
    <source>
        <dbReference type="EMBL" id="WEJ63662.1"/>
    </source>
</evidence>
<keyword evidence="4" id="KW-1185">Reference proteome</keyword>
<dbReference type="EMBL" id="CP102381">
    <property type="protein sequence ID" value="WEJ63662.1"/>
    <property type="molecule type" value="Genomic_DNA"/>
</dbReference>
<proteinExistence type="predicted"/>
<gene>
    <name evidence="3" type="ORF">NR989_05240</name>
</gene>
<feature type="region of interest" description="Disordered" evidence="1">
    <location>
        <begin position="74"/>
        <end position="98"/>
    </location>
</feature>
<feature type="compositionally biased region" description="Basic and acidic residues" evidence="1">
    <location>
        <begin position="87"/>
        <end position="97"/>
    </location>
</feature>
<sequence>MNLVKPSIISLAVLMLLGCSSNTKTYSYTQADIDLLIERAKVEERQRISRELDRQAEQRRVFDSILARQNAQYKTVDKEVGGQSQTKSDKSDSHNINESKPITKIIPQSYKPVLYKEIAGISYMRCAELSLVPIPTDAKGWSYKTGQKELTATLCKGSRDKSIMLALQQKLYDMKLLSSDVLTKEQLVDGVWNESTLTAVKAYQAGNGLLYGSLTIEVLEHLGVFEPDEERVVR</sequence>
<evidence type="ECO:0000256" key="2">
    <source>
        <dbReference type="SAM" id="SignalP"/>
    </source>
</evidence>